<dbReference type="InterPro" id="IPR006558">
    <property type="entry name" value="LamG-like"/>
</dbReference>
<dbReference type="EMBL" id="AP025297">
    <property type="protein sequence ID" value="BDD01970.1"/>
    <property type="molecule type" value="Genomic_DNA"/>
</dbReference>
<dbReference type="SMART" id="SM00560">
    <property type="entry name" value="LamGL"/>
    <property type="match status" value="1"/>
</dbReference>
<dbReference type="Gene3D" id="1.20.1270.90">
    <property type="entry name" value="AF1782-like"/>
    <property type="match status" value="1"/>
</dbReference>
<keyword evidence="6" id="KW-1185">Reference proteome</keyword>
<keyword evidence="1 3" id="KW-0732">Signal</keyword>
<dbReference type="Gene3D" id="2.60.120.200">
    <property type="match status" value="1"/>
</dbReference>
<geneLocation type="plasmid" evidence="5 6">
    <name>pPP5</name>
</geneLocation>
<dbReference type="SUPFAM" id="SSF49899">
    <property type="entry name" value="Concanavalin A-like lectins/glucanases"/>
    <property type="match status" value="1"/>
</dbReference>
<feature type="signal peptide" evidence="3">
    <location>
        <begin position="1"/>
        <end position="24"/>
    </location>
</feature>
<keyword evidence="5" id="KW-0614">Plasmid</keyword>
<dbReference type="Proteomes" id="UP001354989">
    <property type="component" value="Plasmid pPP5"/>
</dbReference>
<protein>
    <recommendedName>
        <fullName evidence="4">LamG-like jellyroll fold domain-containing protein</fullName>
    </recommendedName>
</protein>
<evidence type="ECO:0000256" key="3">
    <source>
        <dbReference type="SAM" id="SignalP"/>
    </source>
</evidence>
<sequence>MKNLFFAFIALMFVVAGCSKSDDAAPAPKADKTELAKTIATAQDLYDNAVEGNKEGEYMKGSKDELNAVLEPAKEINAKEDATQAAVDNMDTNLKAAIEVFETKKVQPIAAEDLVAYYTFDQGEGTTVKDMSGNKHDGTFQVGPKKSGEGTVQWAEDHNGEAGKAVSFDKGANITVPYSTLLNPKEITISMWVKYTESAPSNYLISLNRWNGYKFQLQEANKPFFTPAIEPEGAIDKDSESITLEKDTWYQVAVTFGENGMVFYVNGQEAKNWTDAKGVLRTLKEQKDLIIGQDMLSSEVQADDNSTGEAYFRGSMDNIRIYKKVLTAAQIDQIYNTEK</sequence>
<organism evidence="5 6">
    <name type="scientific">Persicobacter psychrovividus</name>
    <dbReference type="NCBI Taxonomy" id="387638"/>
    <lineage>
        <taxon>Bacteria</taxon>
        <taxon>Pseudomonadati</taxon>
        <taxon>Bacteroidota</taxon>
        <taxon>Cytophagia</taxon>
        <taxon>Cytophagales</taxon>
        <taxon>Persicobacteraceae</taxon>
        <taxon>Persicobacter</taxon>
    </lineage>
</organism>
<feature type="domain" description="LamG-like jellyroll fold" evidence="4">
    <location>
        <begin position="185"/>
        <end position="329"/>
    </location>
</feature>
<proteinExistence type="predicted"/>
<dbReference type="PROSITE" id="PS51257">
    <property type="entry name" value="PROKAR_LIPOPROTEIN"/>
    <property type="match status" value="1"/>
</dbReference>
<feature type="chain" id="PRO_5047356203" description="LamG-like jellyroll fold domain-containing protein" evidence="3">
    <location>
        <begin position="25"/>
        <end position="339"/>
    </location>
</feature>
<evidence type="ECO:0000313" key="5">
    <source>
        <dbReference type="EMBL" id="BDD01970.1"/>
    </source>
</evidence>
<keyword evidence="2" id="KW-1015">Disulfide bond</keyword>
<dbReference type="Pfam" id="PF13385">
    <property type="entry name" value="Laminin_G_3"/>
    <property type="match status" value="1"/>
</dbReference>
<dbReference type="RefSeq" id="WP_338399265.1">
    <property type="nucleotide sequence ID" value="NZ_AP025297.1"/>
</dbReference>
<evidence type="ECO:0000259" key="4">
    <source>
        <dbReference type="SMART" id="SM00560"/>
    </source>
</evidence>
<evidence type="ECO:0000256" key="1">
    <source>
        <dbReference type="ARBA" id="ARBA00022729"/>
    </source>
</evidence>
<dbReference type="InterPro" id="IPR013320">
    <property type="entry name" value="ConA-like_dom_sf"/>
</dbReference>
<evidence type="ECO:0000256" key="2">
    <source>
        <dbReference type="ARBA" id="ARBA00023157"/>
    </source>
</evidence>
<name>A0ABM7VLY1_9BACT</name>
<evidence type="ECO:0000313" key="6">
    <source>
        <dbReference type="Proteomes" id="UP001354989"/>
    </source>
</evidence>
<gene>
    <name evidence="5" type="ORF">PEPS_42500</name>
</gene>
<accession>A0ABM7VLY1</accession>
<reference evidence="5 6" key="1">
    <citation type="submission" date="2021-12" db="EMBL/GenBank/DDBJ databases">
        <title>Genome sequencing of bacteria with rrn-lacking chromosome and rrn-plasmid.</title>
        <authorList>
            <person name="Anda M."/>
            <person name="Iwasaki W."/>
        </authorList>
    </citation>
    <scope>NUCLEOTIDE SEQUENCE [LARGE SCALE GENOMIC DNA]</scope>
    <source>
        <strain evidence="5 6">NBRC 101262</strain>
        <plasmid evidence="5 6">pPP5</plasmid>
    </source>
</reference>